<dbReference type="FunFam" id="3.40.50.670:FF:000001">
    <property type="entry name" value="DNA topoisomerase 2"/>
    <property type="match status" value="1"/>
</dbReference>
<dbReference type="GO" id="GO:0006265">
    <property type="term" value="P:DNA topological change"/>
    <property type="evidence" value="ECO:0007669"/>
    <property type="project" value="UniProtKB-UniRule"/>
</dbReference>
<dbReference type="InterPro" id="IPR014721">
    <property type="entry name" value="Ribsml_uS5_D2-typ_fold_subgr"/>
</dbReference>
<dbReference type="GO" id="GO:0005634">
    <property type="term" value="C:nucleus"/>
    <property type="evidence" value="ECO:0007669"/>
    <property type="project" value="TreeGrafter"/>
</dbReference>
<keyword evidence="8" id="KW-0547">Nucleotide-binding</keyword>
<dbReference type="InterPro" id="IPR013506">
    <property type="entry name" value="Topo_IIA_bsu_dom2"/>
</dbReference>
<protein>
    <recommendedName>
        <fullName evidence="8">DNA topoisomerase 2</fullName>
        <ecNumber evidence="8">5.6.2.2</ecNumber>
    </recommendedName>
</protein>
<dbReference type="PANTHER" id="PTHR10169:SF62">
    <property type="entry name" value="DNA TOPOISOMERASE 2 TOP-2-RELATED"/>
    <property type="match status" value="1"/>
</dbReference>
<comment type="function">
    <text evidence="8">Control of topological states of DNA by transient breakage and subsequent rejoining of DNA strands. Topoisomerase II makes double-strand breaks.</text>
</comment>
<evidence type="ECO:0000313" key="10">
    <source>
        <dbReference type="EMBL" id="VDM72632.1"/>
    </source>
</evidence>
<dbReference type="InterPro" id="IPR013759">
    <property type="entry name" value="Topo_IIA_B_C"/>
</dbReference>
<dbReference type="SMART" id="SM00433">
    <property type="entry name" value="TOP2c"/>
    <property type="match status" value="1"/>
</dbReference>
<dbReference type="PRINTS" id="PR01158">
    <property type="entry name" value="TOPISMRASEII"/>
</dbReference>
<evidence type="ECO:0000256" key="3">
    <source>
        <dbReference type="ARBA" id="ARBA00001946"/>
    </source>
</evidence>
<evidence type="ECO:0000256" key="5">
    <source>
        <dbReference type="ARBA" id="ARBA00023029"/>
    </source>
</evidence>
<dbReference type="Proteomes" id="UP000270094">
    <property type="component" value="Unassembled WGS sequence"/>
</dbReference>
<dbReference type="PROSITE" id="PS00177">
    <property type="entry name" value="TOPOISOMERASE_II"/>
    <property type="match status" value="1"/>
</dbReference>
<evidence type="ECO:0000256" key="2">
    <source>
        <dbReference type="ARBA" id="ARBA00001913"/>
    </source>
</evidence>
<keyword evidence="7 8" id="KW-0413">Isomerase</keyword>
<dbReference type="Pfam" id="PF00204">
    <property type="entry name" value="DNA_gyraseB"/>
    <property type="match status" value="1"/>
</dbReference>
<dbReference type="Gene3D" id="3.30.230.10">
    <property type="match status" value="1"/>
</dbReference>
<evidence type="ECO:0000256" key="1">
    <source>
        <dbReference type="ARBA" id="ARBA00000185"/>
    </source>
</evidence>
<dbReference type="GO" id="GO:0000712">
    <property type="term" value="P:resolution of meiotic recombination intermediates"/>
    <property type="evidence" value="ECO:0007669"/>
    <property type="project" value="TreeGrafter"/>
</dbReference>
<dbReference type="AlphaFoldDB" id="A0A3P7KZN3"/>
<keyword evidence="8" id="KW-0067">ATP-binding</keyword>
<gene>
    <name evidence="10" type="ORF">SVUK_LOCUS7630</name>
</gene>
<comment type="cofactor">
    <cofactor evidence="2">
        <name>Ca(2+)</name>
        <dbReference type="ChEBI" id="CHEBI:29108"/>
    </cofactor>
</comment>
<keyword evidence="11" id="KW-1185">Reference proteome</keyword>
<dbReference type="InterPro" id="IPR050634">
    <property type="entry name" value="DNA_Topoisomerase_II"/>
</dbReference>
<dbReference type="SUPFAM" id="SSF54211">
    <property type="entry name" value="Ribosomal protein S5 domain 2-like"/>
    <property type="match status" value="1"/>
</dbReference>
<comment type="subunit">
    <text evidence="8">Homodimer.</text>
</comment>
<evidence type="ECO:0000259" key="9">
    <source>
        <dbReference type="Pfam" id="PF00204"/>
    </source>
</evidence>
<dbReference type="GO" id="GO:0003918">
    <property type="term" value="F:DNA topoisomerase type II (double strand cut, ATP-hydrolyzing) activity"/>
    <property type="evidence" value="ECO:0007669"/>
    <property type="project" value="UniProtKB-UniRule"/>
</dbReference>
<feature type="domain" description="DNA topoisomerase type IIA subunit B" evidence="9">
    <location>
        <begin position="2"/>
        <end position="95"/>
    </location>
</feature>
<comment type="catalytic activity">
    <reaction evidence="1 8">
        <text>ATP-dependent breakage, passage and rejoining of double-stranded DNA.</text>
        <dbReference type="EC" id="5.6.2.2"/>
    </reaction>
</comment>
<proteinExistence type="inferred from homology"/>
<dbReference type="EMBL" id="UYYB01026375">
    <property type="protein sequence ID" value="VDM72632.1"/>
    <property type="molecule type" value="Genomic_DNA"/>
</dbReference>
<evidence type="ECO:0000256" key="4">
    <source>
        <dbReference type="ARBA" id="ARBA00011080"/>
    </source>
</evidence>
<dbReference type="GO" id="GO:0003677">
    <property type="term" value="F:DNA binding"/>
    <property type="evidence" value="ECO:0007669"/>
    <property type="project" value="UniProtKB-UniRule"/>
</dbReference>
<evidence type="ECO:0000256" key="7">
    <source>
        <dbReference type="ARBA" id="ARBA00023235"/>
    </source>
</evidence>
<dbReference type="Gene3D" id="3.40.50.670">
    <property type="match status" value="1"/>
</dbReference>
<evidence type="ECO:0000313" key="11">
    <source>
        <dbReference type="Proteomes" id="UP000270094"/>
    </source>
</evidence>
<dbReference type="SUPFAM" id="SSF56719">
    <property type="entry name" value="Type II DNA topoisomerase"/>
    <property type="match status" value="1"/>
</dbReference>
<evidence type="ECO:0000256" key="8">
    <source>
        <dbReference type="RuleBase" id="RU362094"/>
    </source>
</evidence>
<name>A0A3P7KZN3_STRVU</name>
<keyword evidence="6 8" id="KW-0238">DNA-binding</keyword>
<dbReference type="EC" id="5.6.2.2" evidence="8"/>
<dbReference type="GO" id="GO:0000819">
    <property type="term" value="P:sister chromatid segregation"/>
    <property type="evidence" value="ECO:0007669"/>
    <property type="project" value="TreeGrafter"/>
</dbReference>
<reference evidence="10 11" key="1">
    <citation type="submission" date="2018-11" db="EMBL/GenBank/DDBJ databases">
        <authorList>
            <consortium name="Pathogen Informatics"/>
        </authorList>
    </citation>
    <scope>NUCLEOTIDE SEQUENCE [LARGE SCALE GENOMIC DNA]</scope>
</reference>
<dbReference type="InterPro" id="IPR020568">
    <property type="entry name" value="Ribosomal_Su5_D2-typ_SF"/>
</dbReference>
<dbReference type="InterPro" id="IPR018522">
    <property type="entry name" value="TopoIIA_CS"/>
</dbReference>
<dbReference type="InterPro" id="IPR001154">
    <property type="entry name" value="TopoII_euk"/>
</dbReference>
<organism evidence="10 11">
    <name type="scientific">Strongylus vulgaris</name>
    <name type="common">Blood worm</name>
    <dbReference type="NCBI Taxonomy" id="40348"/>
    <lineage>
        <taxon>Eukaryota</taxon>
        <taxon>Metazoa</taxon>
        <taxon>Ecdysozoa</taxon>
        <taxon>Nematoda</taxon>
        <taxon>Chromadorea</taxon>
        <taxon>Rhabditida</taxon>
        <taxon>Rhabditina</taxon>
        <taxon>Rhabditomorpha</taxon>
        <taxon>Strongyloidea</taxon>
        <taxon>Strongylidae</taxon>
        <taxon>Strongylus</taxon>
    </lineage>
</organism>
<comment type="similarity">
    <text evidence="4 8">Belongs to the type II topoisomerase family.</text>
</comment>
<dbReference type="PANTHER" id="PTHR10169">
    <property type="entry name" value="DNA TOPOISOMERASE/GYRASE"/>
    <property type="match status" value="1"/>
</dbReference>
<comment type="cofactor">
    <cofactor evidence="3">
        <name>Mg(2+)</name>
        <dbReference type="ChEBI" id="CHEBI:18420"/>
    </cofactor>
</comment>
<accession>A0A3P7KZN3</accession>
<dbReference type="PRINTS" id="PR00418">
    <property type="entry name" value="TPI2FAMILY"/>
</dbReference>
<keyword evidence="5 8" id="KW-0799">Topoisomerase</keyword>
<sequence length="228" mass="25657">MVSKLIDVIKKKVGKSTVNVKPFQVKNHMWVFVNCLIENPTFDSQTKETMTLQAKSFGSKCELSEKFTKQAINCGIVDAVLAWVRFKQQEDMNKKCSSKKTTKLKGIPKLEDANDAGTRNSQLCTLILTEGDSAKTLAVSGLGVVGRDRYGVFPLRGKLLNVREGSIKQVAENVEVNALIKILGLQYKKKYETEEDFKSLRYGKVMVMADQRWMKEHMLGCMVPPKLC</sequence>
<dbReference type="GO" id="GO:0005524">
    <property type="term" value="F:ATP binding"/>
    <property type="evidence" value="ECO:0007669"/>
    <property type="project" value="UniProtKB-UniRule"/>
</dbReference>
<dbReference type="OrthoDB" id="5850017at2759"/>
<dbReference type="InterPro" id="IPR013760">
    <property type="entry name" value="Topo_IIA-like_dom_sf"/>
</dbReference>
<evidence type="ECO:0000256" key="6">
    <source>
        <dbReference type="ARBA" id="ARBA00023125"/>
    </source>
</evidence>
<dbReference type="InterPro" id="IPR001241">
    <property type="entry name" value="Topo_IIA"/>
</dbReference>